<dbReference type="EMBL" id="WKJK01000006">
    <property type="protein sequence ID" value="MRW90974.1"/>
    <property type="molecule type" value="Genomic_DNA"/>
</dbReference>
<proteinExistence type="predicted"/>
<keyword evidence="1" id="KW-0812">Transmembrane</keyword>
<dbReference type="RefSeq" id="WP_154376926.1">
    <property type="nucleotide sequence ID" value="NZ_WKJK01000006.1"/>
</dbReference>
<keyword evidence="1" id="KW-0472">Membrane</keyword>
<protein>
    <recommendedName>
        <fullName evidence="4">SLATT domain-containing protein</fullName>
    </recommendedName>
</protein>
<gene>
    <name evidence="2" type="ORF">GJ699_13340</name>
</gene>
<evidence type="ECO:0000256" key="1">
    <source>
        <dbReference type="SAM" id="Phobius"/>
    </source>
</evidence>
<dbReference type="Proteomes" id="UP000433309">
    <property type="component" value="Unassembled WGS sequence"/>
</dbReference>
<sequence>MATKSSHLRQLKTTAYHRARLDFLCGAYARWVWLDSITKIAVAIASGGAALAGLVFWKNSDYTFLWPMFTSTSALLAIISKQLNVAETLKMHATSVAALGNLDTEIGSMILRMKIHTDFGIEEFEKDLLALRNKFGAESNMFVHDLLLTQALRTKTQAALNRTLGSS</sequence>
<evidence type="ECO:0000313" key="2">
    <source>
        <dbReference type="EMBL" id="MRW90974.1"/>
    </source>
</evidence>
<keyword evidence="3" id="KW-1185">Reference proteome</keyword>
<accession>A0A6I2L2C9</accession>
<feature type="transmembrane region" description="Helical" evidence="1">
    <location>
        <begin position="40"/>
        <end position="57"/>
    </location>
</feature>
<reference evidence="2 3" key="1">
    <citation type="submission" date="2019-11" db="EMBL/GenBank/DDBJ databases">
        <title>Novel species isolated from a subtropical stream in China.</title>
        <authorList>
            <person name="Lu H."/>
        </authorList>
    </citation>
    <scope>NUCLEOTIDE SEQUENCE [LARGE SCALE GENOMIC DNA]</scope>
    <source>
        <strain evidence="2 3">FT80W</strain>
    </source>
</reference>
<name>A0A6I2L2C9_9BURK</name>
<organism evidence="2 3">
    <name type="scientific">Duganella guangzhouensis</name>
    <dbReference type="NCBI Taxonomy" id="2666084"/>
    <lineage>
        <taxon>Bacteria</taxon>
        <taxon>Pseudomonadati</taxon>
        <taxon>Pseudomonadota</taxon>
        <taxon>Betaproteobacteria</taxon>
        <taxon>Burkholderiales</taxon>
        <taxon>Oxalobacteraceae</taxon>
        <taxon>Telluria group</taxon>
        <taxon>Duganella</taxon>
    </lineage>
</organism>
<evidence type="ECO:0000313" key="3">
    <source>
        <dbReference type="Proteomes" id="UP000433309"/>
    </source>
</evidence>
<feature type="transmembrane region" description="Helical" evidence="1">
    <location>
        <begin position="63"/>
        <end position="80"/>
    </location>
</feature>
<comment type="caution">
    <text evidence="2">The sequence shown here is derived from an EMBL/GenBank/DDBJ whole genome shotgun (WGS) entry which is preliminary data.</text>
</comment>
<keyword evidence="1" id="KW-1133">Transmembrane helix</keyword>
<dbReference type="AlphaFoldDB" id="A0A6I2L2C9"/>
<evidence type="ECO:0008006" key="4">
    <source>
        <dbReference type="Google" id="ProtNLM"/>
    </source>
</evidence>